<dbReference type="PROSITE" id="PS00092">
    <property type="entry name" value="N6_MTASE"/>
    <property type="match status" value="1"/>
</dbReference>
<evidence type="ECO:0000256" key="5">
    <source>
        <dbReference type="HAMAP-Rule" id="MF_02126"/>
    </source>
</evidence>
<dbReference type="PANTHER" id="PTHR18895">
    <property type="entry name" value="HEMK METHYLTRANSFERASE"/>
    <property type="match status" value="1"/>
</dbReference>
<dbReference type="CDD" id="cd02440">
    <property type="entry name" value="AdoMet_MTases"/>
    <property type="match status" value="1"/>
</dbReference>
<gene>
    <name evidence="5 8" type="primary">prmC</name>
    <name evidence="8" type="ORF">ACFQHW_08065</name>
</gene>
<reference evidence="9" key="1">
    <citation type="journal article" date="2019" name="Int. J. Syst. Evol. Microbiol.">
        <title>The Global Catalogue of Microorganisms (GCM) 10K type strain sequencing project: providing services to taxonomists for standard genome sequencing and annotation.</title>
        <authorList>
            <consortium name="The Broad Institute Genomics Platform"/>
            <consortium name="The Broad Institute Genome Sequencing Center for Infectious Disease"/>
            <person name="Wu L."/>
            <person name="Ma J."/>
        </authorList>
    </citation>
    <scope>NUCLEOTIDE SEQUENCE [LARGE SCALE GENOMIC DNA]</scope>
    <source>
        <strain evidence="9">CCM 8897</strain>
    </source>
</reference>
<dbReference type="SUPFAM" id="SSF53335">
    <property type="entry name" value="S-adenosyl-L-methionine-dependent methyltransferases"/>
    <property type="match status" value="1"/>
</dbReference>
<dbReference type="InterPro" id="IPR040758">
    <property type="entry name" value="PrmC_N"/>
</dbReference>
<feature type="domain" description="Methyltransferase small" evidence="6">
    <location>
        <begin position="105"/>
        <end position="195"/>
    </location>
</feature>
<evidence type="ECO:0000259" key="6">
    <source>
        <dbReference type="Pfam" id="PF05175"/>
    </source>
</evidence>
<dbReference type="GO" id="GO:0102559">
    <property type="term" value="F:peptide chain release factor N(5)-glutamine methyltransferase activity"/>
    <property type="evidence" value="ECO:0007669"/>
    <property type="project" value="UniProtKB-EC"/>
</dbReference>
<protein>
    <recommendedName>
        <fullName evidence="5">Release factor glutamine methyltransferase</fullName>
        <shortName evidence="5">RF MTase</shortName>
        <ecNumber evidence="5">2.1.1.297</ecNumber>
    </recommendedName>
    <alternativeName>
        <fullName evidence="5">N5-glutamine methyltransferase PrmC</fullName>
    </alternativeName>
    <alternativeName>
        <fullName evidence="5">Protein-(glutamine-N5) MTase PrmC</fullName>
    </alternativeName>
    <alternativeName>
        <fullName evidence="5">Protein-glutamine N-methyltransferase PrmC</fullName>
    </alternativeName>
</protein>
<comment type="similarity">
    <text evidence="5">Belongs to the protein N5-glutamine methyltransferase family. PrmC subfamily.</text>
</comment>
<dbReference type="Gene3D" id="1.10.8.10">
    <property type="entry name" value="DNA helicase RuvA subunit, C-terminal domain"/>
    <property type="match status" value="1"/>
</dbReference>
<comment type="caution">
    <text evidence="5">Lacks conserved residue(s) required for the propagation of feature annotation.</text>
</comment>
<keyword evidence="1 5" id="KW-0489">Methyltransferase</keyword>
<dbReference type="InterPro" id="IPR002052">
    <property type="entry name" value="DNA_methylase_N6_adenine_CS"/>
</dbReference>
<sequence>MTTPTYSKALSWAFLLLQEKGLDDYGAEYVLLERQNWRKTDLSFHEREPMPAPIWQQFQQDVQTLLTGEPAQYLLGAAWFSGLQLKVTPATLIPRQETEELVAWVEHFAQRFARPRILDLGTGSGAIALALQQQLPQAEVWGSDLSAAALAVAETNGQRLQLPVKFVQGDLFAAVAAQPPFDVIVSNPPYISHREEPVMDYSVKHFEPQLALYADNDGLAIYQRIASTFATHLTLPGALFLEFGYQQAPAIKHLFGGDQAHWPLVIRPDLAGWPRMAQIGPAATQATRS</sequence>
<evidence type="ECO:0000256" key="1">
    <source>
        <dbReference type="ARBA" id="ARBA00022603"/>
    </source>
</evidence>
<dbReference type="Pfam" id="PF05175">
    <property type="entry name" value="MTS"/>
    <property type="match status" value="1"/>
</dbReference>
<evidence type="ECO:0000313" key="9">
    <source>
        <dbReference type="Proteomes" id="UP001596310"/>
    </source>
</evidence>
<comment type="caution">
    <text evidence="8">The sequence shown here is derived from an EMBL/GenBank/DDBJ whole genome shotgun (WGS) entry which is preliminary data.</text>
</comment>
<dbReference type="InterPro" id="IPR019874">
    <property type="entry name" value="RF_methyltr_PrmC"/>
</dbReference>
<evidence type="ECO:0000313" key="8">
    <source>
        <dbReference type="EMBL" id="MFC6315515.1"/>
    </source>
</evidence>
<feature type="domain" description="Release factor glutamine methyltransferase N-terminal" evidence="7">
    <location>
        <begin position="9"/>
        <end position="76"/>
    </location>
</feature>
<dbReference type="HAMAP" id="MF_02126">
    <property type="entry name" value="RF_methyltr_PrmC"/>
    <property type="match status" value="1"/>
</dbReference>
<evidence type="ECO:0000259" key="7">
    <source>
        <dbReference type="Pfam" id="PF17827"/>
    </source>
</evidence>
<dbReference type="EC" id="2.1.1.297" evidence="5"/>
<keyword evidence="9" id="KW-1185">Reference proteome</keyword>
<dbReference type="InterPro" id="IPR029063">
    <property type="entry name" value="SAM-dependent_MTases_sf"/>
</dbReference>
<feature type="binding site" evidence="5">
    <location>
        <begin position="187"/>
        <end position="190"/>
    </location>
    <ligand>
        <name>substrate</name>
    </ligand>
</feature>
<name>A0ABW1UNG5_9LACO</name>
<evidence type="ECO:0000256" key="4">
    <source>
        <dbReference type="ARBA" id="ARBA00048391"/>
    </source>
</evidence>
<dbReference type="Proteomes" id="UP001596310">
    <property type="component" value="Unassembled WGS sequence"/>
</dbReference>
<dbReference type="NCBIfam" id="TIGR00536">
    <property type="entry name" value="hemK_fam"/>
    <property type="match status" value="1"/>
</dbReference>
<dbReference type="GO" id="GO:0032259">
    <property type="term" value="P:methylation"/>
    <property type="evidence" value="ECO:0007669"/>
    <property type="project" value="UniProtKB-KW"/>
</dbReference>
<dbReference type="EMBL" id="JBHSSM010000018">
    <property type="protein sequence ID" value="MFC6315515.1"/>
    <property type="molecule type" value="Genomic_DNA"/>
</dbReference>
<comment type="function">
    <text evidence="5">Methylates the class 1 translation termination release factors RF1/PrfA and RF2/PrfB on the glutamine residue of the universally conserved GGQ motif.</text>
</comment>
<dbReference type="Pfam" id="PF17827">
    <property type="entry name" value="PrmC_N"/>
    <property type="match status" value="1"/>
</dbReference>
<dbReference type="Gene3D" id="3.40.50.150">
    <property type="entry name" value="Vaccinia Virus protein VP39"/>
    <property type="match status" value="1"/>
</dbReference>
<feature type="binding site" evidence="5">
    <location>
        <begin position="121"/>
        <end position="125"/>
    </location>
    <ligand>
        <name>S-adenosyl-L-methionine</name>
        <dbReference type="ChEBI" id="CHEBI:59789"/>
    </ligand>
</feature>
<evidence type="ECO:0000256" key="3">
    <source>
        <dbReference type="ARBA" id="ARBA00022691"/>
    </source>
</evidence>
<dbReference type="InterPro" id="IPR050320">
    <property type="entry name" value="N5-glutamine_MTase"/>
</dbReference>
<evidence type="ECO:0000256" key="2">
    <source>
        <dbReference type="ARBA" id="ARBA00022679"/>
    </source>
</evidence>
<dbReference type="NCBIfam" id="TIGR03534">
    <property type="entry name" value="RF_mod_PrmC"/>
    <property type="match status" value="1"/>
</dbReference>
<feature type="binding site" evidence="5">
    <location>
        <position position="144"/>
    </location>
    <ligand>
        <name>S-adenosyl-L-methionine</name>
        <dbReference type="ChEBI" id="CHEBI:59789"/>
    </ligand>
</feature>
<feature type="binding site" evidence="5">
    <location>
        <position position="187"/>
    </location>
    <ligand>
        <name>S-adenosyl-L-methionine</name>
        <dbReference type="ChEBI" id="CHEBI:59789"/>
    </ligand>
</feature>
<dbReference type="RefSeq" id="WP_125598564.1">
    <property type="nucleotide sequence ID" value="NZ_JBHSSM010000018.1"/>
</dbReference>
<comment type="catalytic activity">
    <reaction evidence="4 5">
        <text>L-glutaminyl-[peptide chain release factor] + S-adenosyl-L-methionine = N(5)-methyl-L-glutaminyl-[peptide chain release factor] + S-adenosyl-L-homocysteine + H(+)</text>
        <dbReference type="Rhea" id="RHEA:42896"/>
        <dbReference type="Rhea" id="RHEA-COMP:10271"/>
        <dbReference type="Rhea" id="RHEA-COMP:10272"/>
        <dbReference type="ChEBI" id="CHEBI:15378"/>
        <dbReference type="ChEBI" id="CHEBI:30011"/>
        <dbReference type="ChEBI" id="CHEBI:57856"/>
        <dbReference type="ChEBI" id="CHEBI:59789"/>
        <dbReference type="ChEBI" id="CHEBI:61891"/>
        <dbReference type="EC" id="2.1.1.297"/>
    </reaction>
</comment>
<keyword evidence="3 5" id="KW-0949">S-adenosyl-L-methionine</keyword>
<proteinExistence type="inferred from homology"/>
<keyword evidence="2 5" id="KW-0808">Transferase</keyword>
<organism evidence="8 9">
    <name type="scientific">Lapidilactobacillus achengensis</name>
    <dbReference type="NCBI Taxonomy" id="2486000"/>
    <lineage>
        <taxon>Bacteria</taxon>
        <taxon>Bacillati</taxon>
        <taxon>Bacillota</taxon>
        <taxon>Bacilli</taxon>
        <taxon>Lactobacillales</taxon>
        <taxon>Lactobacillaceae</taxon>
        <taxon>Lapidilactobacillus</taxon>
    </lineage>
</organism>
<dbReference type="InterPro" id="IPR007848">
    <property type="entry name" value="Small_mtfrase_dom"/>
</dbReference>
<accession>A0ABW1UNG5</accession>
<dbReference type="PANTHER" id="PTHR18895:SF74">
    <property type="entry name" value="MTRF1L RELEASE FACTOR GLUTAMINE METHYLTRANSFERASE"/>
    <property type="match status" value="1"/>
</dbReference>
<dbReference type="InterPro" id="IPR004556">
    <property type="entry name" value="HemK-like"/>
</dbReference>